<evidence type="ECO:0000313" key="1">
    <source>
        <dbReference type="EMBL" id="TFB79328.1"/>
    </source>
</evidence>
<dbReference type="RefSeq" id="WP_104095203.1">
    <property type="nucleotide sequence ID" value="NZ_JACHBP010000001.1"/>
</dbReference>
<proteinExistence type="predicted"/>
<reference evidence="1 2" key="1">
    <citation type="submission" date="2019-03" db="EMBL/GenBank/DDBJ databases">
        <title>Genomics of glacier-inhabiting Cryobacterium strains.</title>
        <authorList>
            <person name="Liu Q."/>
            <person name="Xin Y.-H."/>
        </authorList>
    </citation>
    <scope>NUCLEOTIDE SEQUENCE [LARGE SCALE GENOMIC DNA]</scope>
    <source>
        <strain evidence="1 2">CGMCC 1.10440</strain>
    </source>
</reference>
<organism evidence="1 2">
    <name type="scientific">Terrimesophilobacter mesophilus</name>
    <dbReference type="NCBI Taxonomy" id="433647"/>
    <lineage>
        <taxon>Bacteria</taxon>
        <taxon>Bacillati</taxon>
        <taxon>Actinomycetota</taxon>
        <taxon>Actinomycetes</taxon>
        <taxon>Micrococcales</taxon>
        <taxon>Microbacteriaceae</taxon>
        <taxon>Terrimesophilobacter</taxon>
    </lineage>
</organism>
<evidence type="ECO:0008006" key="3">
    <source>
        <dbReference type="Google" id="ProtNLM"/>
    </source>
</evidence>
<dbReference type="EMBL" id="SOFI01000003">
    <property type="protein sequence ID" value="TFB79328.1"/>
    <property type="molecule type" value="Genomic_DNA"/>
</dbReference>
<name>A0A4V3I9F2_9MICO</name>
<accession>A0A4V3I9F2</accession>
<dbReference type="Proteomes" id="UP000298488">
    <property type="component" value="Unassembled WGS sequence"/>
</dbReference>
<protein>
    <recommendedName>
        <fullName evidence="3">DUF4386 family protein</fullName>
    </recommendedName>
</protein>
<keyword evidence="2" id="KW-1185">Reference proteome</keyword>
<gene>
    <name evidence="1" type="ORF">E3N84_04220</name>
</gene>
<dbReference type="AlphaFoldDB" id="A0A4V3I9F2"/>
<comment type="caution">
    <text evidence="1">The sequence shown here is derived from an EMBL/GenBank/DDBJ whole genome shotgun (WGS) entry which is preliminary data.</text>
</comment>
<evidence type="ECO:0000313" key="2">
    <source>
        <dbReference type="Proteomes" id="UP000298488"/>
    </source>
</evidence>
<dbReference type="OrthoDB" id="5075800at2"/>
<sequence>MTATTESAAITTTAERVWRVAGIVGMALGMLSLIAATVIQWFVQPSDPAGTPIDITGENPGLWLLVGLLAVLGPLAWVAGIVSTTMLVRTKGWTLTTIGGYLTAAGLVGGVGHLAIFFGLIADAAGAGLDGDTGRAILQADDASILSNVLLYGFLVGFSLGPILLTIGLRMARLVPVWVPVAAIVMVVANFVGGIPAGIVQLVAVVATFGPMVLLLARRRGVSA</sequence>